<dbReference type="STRING" id="307972.A0A2G8L3B4"/>
<keyword evidence="3" id="KW-1185">Reference proteome</keyword>
<feature type="compositionally biased region" description="Basic and acidic residues" evidence="1">
    <location>
        <begin position="35"/>
        <end position="47"/>
    </location>
</feature>
<feature type="compositionally biased region" description="Basic and acidic residues" evidence="1">
    <location>
        <begin position="65"/>
        <end position="90"/>
    </location>
</feature>
<feature type="region of interest" description="Disordered" evidence="1">
    <location>
        <begin position="35"/>
        <end position="97"/>
    </location>
</feature>
<dbReference type="AlphaFoldDB" id="A0A2G8L3B4"/>
<reference evidence="2 3" key="1">
    <citation type="journal article" date="2017" name="PLoS Biol.">
        <title>The sea cucumber genome provides insights into morphological evolution and visceral regeneration.</title>
        <authorList>
            <person name="Zhang X."/>
            <person name="Sun L."/>
            <person name="Yuan J."/>
            <person name="Sun Y."/>
            <person name="Gao Y."/>
            <person name="Zhang L."/>
            <person name="Li S."/>
            <person name="Dai H."/>
            <person name="Hamel J.F."/>
            <person name="Liu C."/>
            <person name="Yu Y."/>
            <person name="Liu S."/>
            <person name="Lin W."/>
            <person name="Guo K."/>
            <person name="Jin S."/>
            <person name="Xu P."/>
            <person name="Storey K.B."/>
            <person name="Huan P."/>
            <person name="Zhang T."/>
            <person name="Zhou Y."/>
            <person name="Zhang J."/>
            <person name="Lin C."/>
            <person name="Li X."/>
            <person name="Xing L."/>
            <person name="Huo D."/>
            <person name="Sun M."/>
            <person name="Wang L."/>
            <person name="Mercier A."/>
            <person name="Li F."/>
            <person name="Yang H."/>
            <person name="Xiang J."/>
        </authorList>
    </citation>
    <scope>NUCLEOTIDE SEQUENCE [LARGE SCALE GENOMIC DNA]</scope>
    <source>
        <strain evidence="2">Shaxun</strain>
        <tissue evidence="2">Muscle</tissue>
    </source>
</reference>
<dbReference type="InterPro" id="IPR017862">
    <property type="entry name" value="SKI-int_prot_SKIP"/>
</dbReference>
<sequence length="97" mass="11371">MANTIYKPSKNADKDVYGDDLDTLLKEKRFVPDKEFAGTDRLRRREGPVQYEKEEEEDPFNLDNFFREARKADKRPSEGVSSKADDNDRSGKRRKDK</sequence>
<dbReference type="EMBL" id="MRZV01000235">
    <property type="protein sequence ID" value="PIK54756.1"/>
    <property type="molecule type" value="Genomic_DNA"/>
</dbReference>
<dbReference type="PANTHER" id="PTHR12096">
    <property type="entry name" value="NUCLEAR PROTEIN SKIP-RELATED"/>
    <property type="match status" value="1"/>
</dbReference>
<comment type="caution">
    <text evidence="2">The sequence shown here is derived from an EMBL/GenBank/DDBJ whole genome shotgun (WGS) entry which is preliminary data.</text>
</comment>
<evidence type="ECO:0000313" key="2">
    <source>
        <dbReference type="EMBL" id="PIK54756.1"/>
    </source>
</evidence>
<gene>
    <name evidence="2" type="ORF">BSL78_08355</name>
</gene>
<accession>A0A2G8L3B4</accession>
<evidence type="ECO:0000313" key="3">
    <source>
        <dbReference type="Proteomes" id="UP000230750"/>
    </source>
</evidence>
<evidence type="ECO:0000256" key="1">
    <source>
        <dbReference type="SAM" id="MobiDB-lite"/>
    </source>
</evidence>
<organism evidence="2 3">
    <name type="scientific">Stichopus japonicus</name>
    <name type="common">Sea cucumber</name>
    <dbReference type="NCBI Taxonomy" id="307972"/>
    <lineage>
        <taxon>Eukaryota</taxon>
        <taxon>Metazoa</taxon>
        <taxon>Echinodermata</taxon>
        <taxon>Eleutherozoa</taxon>
        <taxon>Echinozoa</taxon>
        <taxon>Holothuroidea</taxon>
        <taxon>Aspidochirotacea</taxon>
        <taxon>Aspidochirotida</taxon>
        <taxon>Stichopodidae</taxon>
        <taxon>Apostichopus</taxon>
    </lineage>
</organism>
<protein>
    <submittedName>
        <fullName evidence="2">Putative SNW domain-containing protein 1-like</fullName>
    </submittedName>
</protein>
<dbReference type="Proteomes" id="UP000230750">
    <property type="component" value="Unassembled WGS sequence"/>
</dbReference>
<name>A0A2G8L3B4_STIJA</name>
<dbReference type="OrthoDB" id="666364at2759"/>
<dbReference type="GO" id="GO:0000398">
    <property type="term" value="P:mRNA splicing, via spliceosome"/>
    <property type="evidence" value="ECO:0007669"/>
    <property type="project" value="InterPro"/>
</dbReference>
<proteinExistence type="predicted"/>
<dbReference type="GO" id="GO:0005681">
    <property type="term" value="C:spliceosomal complex"/>
    <property type="evidence" value="ECO:0007669"/>
    <property type="project" value="InterPro"/>
</dbReference>